<dbReference type="Proteomes" id="UP000018861">
    <property type="component" value="Unassembled WGS sequence"/>
</dbReference>
<protein>
    <submittedName>
        <fullName evidence="1">Uncharacterized protein</fullName>
    </submittedName>
</protein>
<accession>W4P9Y6</accession>
<dbReference type="AlphaFoldDB" id="W4P9Y6"/>
<evidence type="ECO:0000313" key="1">
    <source>
        <dbReference type="EMBL" id="GAE16616.1"/>
    </source>
</evidence>
<organism evidence="1 2">
    <name type="scientific">Bacteroides pyogenes JCM 6292</name>
    <dbReference type="NCBI Taxonomy" id="1235809"/>
    <lineage>
        <taxon>Bacteria</taxon>
        <taxon>Pseudomonadati</taxon>
        <taxon>Bacteroidota</taxon>
        <taxon>Bacteroidia</taxon>
        <taxon>Bacteroidales</taxon>
        <taxon>Bacteroidaceae</taxon>
        <taxon>Bacteroides</taxon>
    </lineage>
</organism>
<comment type="caution">
    <text evidence="1">The sequence shown here is derived from an EMBL/GenBank/DDBJ whole genome shotgun (WGS) entry which is preliminary data.</text>
</comment>
<reference evidence="1 2" key="1">
    <citation type="journal article" date="2014" name="Genome Announc.">
        <title>Draft Genome Sequences of Three Strains of Bacteroides pyogenes Isolated from a Cat and Swine.</title>
        <authorList>
            <person name="Sakamoto M."/>
            <person name="Oshima K."/>
            <person name="Suda W."/>
            <person name="Kitamura K."/>
            <person name="Iida T."/>
            <person name="Hattori M."/>
            <person name="Ohkuma M."/>
        </authorList>
    </citation>
    <scope>NUCLEOTIDE SEQUENCE [LARGE SCALE GENOMIC DNA]</scope>
    <source>
        <strain evidence="1 2">JCM 6292</strain>
    </source>
</reference>
<sequence length="52" mass="5869">MSATELSIIPDAMDLKTTATRKREKNRVILKILSFSLANQQSIFKFAKNVTV</sequence>
<evidence type="ECO:0000313" key="2">
    <source>
        <dbReference type="Proteomes" id="UP000018861"/>
    </source>
</evidence>
<gene>
    <name evidence="1" type="ORF">JCM6292_3074</name>
</gene>
<proteinExistence type="predicted"/>
<name>W4P9Y6_9BACE</name>
<dbReference type="EMBL" id="BAIQ01000039">
    <property type="protein sequence ID" value="GAE16616.1"/>
    <property type="molecule type" value="Genomic_DNA"/>
</dbReference>